<feature type="region of interest" description="Disordered" evidence="3">
    <location>
        <begin position="435"/>
        <end position="455"/>
    </location>
</feature>
<dbReference type="EMBL" id="CP071517">
    <property type="protein sequence ID" value="QSX76643.1"/>
    <property type="molecule type" value="Genomic_DNA"/>
</dbReference>
<accession>A0ABX7REP5</accession>
<dbReference type="Proteomes" id="UP000663400">
    <property type="component" value="Chromosome"/>
</dbReference>
<proteinExistence type="predicted"/>
<organism evidence="5 6">
    <name type="scientific">Lysobacter arenosi</name>
    <dbReference type="NCBI Taxonomy" id="2795387"/>
    <lineage>
        <taxon>Bacteria</taxon>
        <taxon>Pseudomonadati</taxon>
        <taxon>Pseudomonadota</taxon>
        <taxon>Gammaproteobacteria</taxon>
        <taxon>Lysobacterales</taxon>
        <taxon>Lysobacteraceae</taxon>
        <taxon>Lysobacter</taxon>
    </lineage>
</organism>
<keyword evidence="6" id="KW-1185">Reference proteome</keyword>
<keyword evidence="1" id="KW-0479">Metal-binding</keyword>
<protein>
    <submittedName>
        <fullName evidence="5">Adhesin</fullName>
    </submittedName>
</protein>
<gene>
    <name evidence="5" type="ORF">HIV01_000840</name>
</gene>
<evidence type="ECO:0000256" key="2">
    <source>
        <dbReference type="ARBA" id="ARBA00022837"/>
    </source>
</evidence>
<evidence type="ECO:0000313" key="5">
    <source>
        <dbReference type="EMBL" id="QSX76643.1"/>
    </source>
</evidence>
<dbReference type="InterPro" id="IPR008707">
    <property type="entry name" value="B-propeller_PilY1"/>
</dbReference>
<evidence type="ECO:0000256" key="3">
    <source>
        <dbReference type="SAM" id="MobiDB-lite"/>
    </source>
</evidence>
<evidence type="ECO:0000259" key="4">
    <source>
        <dbReference type="Pfam" id="PF05567"/>
    </source>
</evidence>
<evidence type="ECO:0000256" key="1">
    <source>
        <dbReference type="ARBA" id="ARBA00022723"/>
    </source>
</evidence>
<evidence type="ECO:0000313" key="6">
    <source>
        <dbReference type="Proteomes" id="UP000663400"/>
    </source>
</evidence>
<reference evidence="5 6" key="1">
    <citation type="submission" date="2021-02" db="EMBL/GenBank/DDBJ databases">
        <title>Lysobacter arenosi sp. nov., isolated from soil of gangwondo yeongwol, south Korea.</title>
        <authorList>
            <person name="Kim K.R."/>
            <person name="Kim K.H."/>
            <person name="Jeon C.O."/>
        </authorList>
    </citation>
    <scope>NUCLEOTIDE SEQUENCE [LARGE SCALE GENOMIC DNA]</scope>
    <source>
        <strain evidence="5 6">R7</strain>
    </source>
</reference>
<name>A0ABX7REP5_9GAMM</name>
<feature type="domain" description="PilY1 beta-propeller" evidence="4">
    <location>
        <begin position="2"/>
        <end position="275"/>
    </location>
</feature>
<dbReference type="Pfam" id="PF05567">
    <property type="entry name" value="T4P_PilY1"/>
    <property type="match status" value="1"/>
</dbReference>
<keyword evidence="2" id="KW-0106">Calcium</keyword>
<sequence length="455" mass="47779">MFVGANDGMLHAFKTVTESSGPVAGTELFAYVPRGVSMTDLAQLANPLYVHKYFVDGPITVSNTTQTPGKNYLVGALGRGGKGVYGLDVTTPGSFDDDDVLWDLTGSAAPTNMGLVLGEPLMVKLNDASKTKAVVVSNGINSSTGTASLFVINVATGDVIREIDTGVTGDNGLSAPRGADLDGNGTVDYVYAGDLQGNVWKFDLRSSASASWSKSKLFTAMDDDDKAQPITAGVALARNPLTGQIWIFVGTGSFLTENDRDSNDVQSMYGIIDDGGSYDRGDLAEREIMVVTTKDGRKVRAFQQHIESLESGNKGWYIDLDDPEPGERIVSNPRVSGTALITASLIPPDDETTTDCESGGSGYINALDAFTGTSLSESYFDSNGNGDSSDDTVADADGNQLPIGSVDLGVGMPTLPTVIDSLLVVGGSKGTLGSVTVNPQGGQPRRVSWREIQRN</sequence>